<evidence type="ECO:0000256" key="6">
    <source>
        <dbReference type="SAM" id="Phobius"/>
    </source>
</evidence>
<feature type="compositionally biased region" description="Basic and acidic residues" evidence="5">
    <location>
        <begin position="755"/>
        <end position="792"/>
    </location>
</feature>
<comment type="caution">
    <text evidence="8">The sequence shown here is derived from an EMBL/GenBank/DDBJ whole genome shotgun (WGS) entry which is preliminary data.</text>
</comment>
<dbReference type="SUPFAM" id="SSF52047">
    <property type="entry name" value="RNI-like"/>
    <property type="match status" value="1"/>
</dbReference>
<keyword evidence="9" id="KW-1185">Reference proteome</keyword>
<feature type="transmembrane region" description="Helical" evidence="6">
    <location>
        <begin position="414"/>
        <end position="440"/>
    </location>
</feature>
<evidence type="ECO:0000256" key="1">
    <source>
        <dbReference type="ARBA" id="ARBA00004141"/>
    </source>
</evidence>
<feature type="compositionally biased region" description="Pro residues" evidence="5">
    <location>
        <begin position="855"/>
        <end position="870"/>
    </location>
</feature>
<dbReference type="PROSITE" id="PS50261">
    <property type="entry name" value="G_PROTEIN_RECEP_F2_4"/>
    <property type="match status" value="1"/>
</dbReference>
<dbReference type="Proteomes" id="UP000789572">
    <property type="component" value="Unassembled WGS sequence"/>
</dbReference>
<dbReference type="Gene3D" id="1.20.1070.10">
    <property type="entry name" value="Rhodopsin 7-helix transmembrane proteins"/>
    <property type="match status" value="1"/>
</dbReference>
<keyword evidence="4 6" id="KW-0472">Membrane</keyword>
<name>A0A9N9F6T8_9GLOM</name>
<feature type="transmembrane region" description="Helical" evidence="6">
    <location>
        <begin position="535"/>
        <end position="552"/>
    </location>
</feature>
<feature type="transmembrane region" description="Helical" evidence="6">
    <location>
        <begin position="572"/>
        <end position="595"/>
    </location>
</feature>
<proteinExistence type="predicted"/>
<protein>
    <submittedName>
        <fullName evidence="8">9966_t:CDS:1</fullName>
    </submittedName>
</protein>
<dbReference type="EMBL" id="CAJVPJ010000333">
    <property type="protein sequence ID" value="CAG8512916.1"/>
    <property type="molecule type" value="Genomic_DNA"/>
</dbReference>
<comment type="subcellular location">
    <subcellularLocation>
        <location evidence="1">Membrane</location>
        <topology evidence="1">Multi-pass membrane protein</topology>
    </subcellularLocation>
</comment>
<organism evidence="8 9">
    <name type="scientific">Paraglomus occultum</name>
    <dbReference type="NCBI Taxonomy" id="144539"/>
    <lineage>
        <taxon>Eukaryota</taxon>
        <taxon>Fungi</taxon>
        <taxon>Fungi incertae sedis</taxon>
        <taxon>Mucoromycota</taxon>
        <taxon>Glomeromycotina</taxon>
        <taxon>Glomeromycetes</taxon>
        <taxon>Paraglomerales</taxon>
        <taxon>Paraglomeraceae</taxon>
        <taxon>Paraglomus</taxon>
    </lineage>
</organism>
<dbReference type="SUPFAM" id="SSF81321">
    <property type="entry name" value="Family A G protein-coupled receptor-like"/>
    <property type="match status" value="1"/>
</dbReference>
<feature type="compositionally biased region" description="Polar residues" evidence="5">
    <location>
        <begin position="1054"/>
        <end position="1114"/>
    </location>
</feature>
<evidence type="ECO:0000259" key="7">
    <source>
        <dbReference type="PROSITE" id="PS50261"/>
    </source>
</evidence>
<feature type="domain" description="G-protein coupled receptors family 2 profile 2" evidence="7">
    <location>
        <begin position="412"/>
        <end position="715"/>
    </location>
</feature>
<dbReference type="GO" id="GO:0004888">
    <property type="term" value="F:transmembrane signaling receptor activity"/>
    <property type="evidence" value="ECO:0007669"/>
    <property type="project" value="InterPro"/>
</dbReference>
<evidence type="ECO:0000256" key="2">
    <source>
        <dbReference type="ARBA" id="ARBA00022692"/>
    </source>
</evidence>
<feature type="region of interest" description="Disordered" evidence="5">
    <location>
        <begin position="986"/>
        <end position="1158"/>
    </location>
</feature>
<feature type="region of interest" description="Disordered" evidence="5">
    <location>
        <begin position="842"/>
        <end position="877"/>
    </location>
</feature>
<dbReference type="InterPro" id="IPR017981">
    <property type="entry name" value="GPCR_2-like_7TM"/>
</dbReference>
<feature type="transmembrane region" description="Helical" evidence="6">
    <location>
        <begin position="632"/>
        <end position="651"/>
    </location>
</feature>
<feature type="compositionally biased region" description="Polar residues" evidence="5">
    <location>
        <begin position="986"/>
        <end position="1026"/>
    </location>
</feature>
<dbReference type="GO" id="GO:0016020">
    <property type="term" value="C:membrane"/>
    <property type="evidence" value="ECO:0007669"/>
    <property type="project" value="UniProtKB-SubCell"/>
</dbReference>
<feature type="compositionally biased region" description="Basic and acidic residues" evidence="5">
    <location>
        <begin position="805"/>
        <end position="814"/>
    </location>
</feature>
<feature type="region of interest" description="Disordered" evidence="5">
    <location>
        <begin position="751"/>
        <end position="822"/>
    </location>
</feature>
<evidence type="ECO:0000313" key="8">
    <source>
        <dbReference type="EMBL" id="CAG8512916.1"/>
    </source>
</evidence>
<dbReference type="OrthoDB" id="2428114at2759"/>
<dbReference type="PANTHER" id="PTHR31787">
    <property type="entry name" value="G-PROTEIN-COUPLED RECEPTOR GPCR FAMILY PROTEIN"/>
    <property type="match status" value="1"/>
</dbReference>
<gene>
    <name evidence="8" type="ORF">POCULU_LOCUS3166</name>
</gene>
<evidence type="ECO:0000256" key="3">
    <source>
        <dbReference type="ARBA" id="ARBA00022989"/>
    </source>
</evidence>
<sequence length="1158" mass="130202">MAKKKKRSNRLLHRLASHEQTASNNSFSIPSSIIYNILSHLPPSSPSTLPTLRSCQLINHSWCEAALRTFWEQPFYYSQSYKILEKYLEWIGDEEWEKLATIGLFKPKFRKSNNSPPRKKWIDYPSLIKHLDYVAMLDASHNYIDRFASIMDESSSISSPVSVLMQCIFTLFQHHGVRLESLSMDTHSRDVYDIEFDDEYMILAVREYGELVEHLKRVEIKTGFNKERLFLWLAGNCRELTHVDINMLRVRTYAMQQNWDENASLFTFLKSQRHIIHFHLSNFDSDTSEMELISPAISSFSNELSSLVFTDVDFRGCGPLDSIAECDNLQRLWFENVDNLDEEMVDPIVYKKWAALKDVVASGGVCGRILEWIDNRKMAGESRDENMGYGEFGHGGCGGEGNFNNFYGAGKIELLFTVLGCIGIVGFFLMIILVLIFIVLPSTKHNPVIKKILLPLAVSVLLFSAADFFSIDQRRTQCVDEVEPATIRNNKLCAAQAFFELAGAYAVALWASVLIINLHMLSVWRSDFVLRNIKYFHVPVWIMVFLAAFLPMMLNQVESGGFCFVSHKATPIFYYILSFIFPVCLLHLVTLAYMAKVSNRANSRRKEARMSFSEAQVLFVHIKHVIKVQWRAFMGAAFMLVVYLTDFYFTFSTRKFVITPNTVWFQQWVECMEQTGDQDGCASYAIVPSFVLQVIVLTLNRSVGVVIFIIFAGKKSVFKEMIRLITRNPGEESILGLSSIPDVRGSRMSSIAKRSRLEDYERGRSKGGKKPELRKIDYNPRNLEGRKGEQSRIKRTNRKPGNNRSRRETREAKTRATNSEPVTEIVVNAAVLPPLPIPASPPPSLPTYTPSNHPLLPPKLHLPPPPPFDPPTSLSPRPRKAYSPVQYIGDSNPTAFQPVIMQATDVTSADVQISSPSQNDYSTDLNTSQPMQVSDFTSTEVEHTDTLVRLPAQHFYGTSSDASQPSLSQFSDVPSIEDQYTDMQVSSPAQNDYGTNSNGSQPALNQLSDVPSTEVQCTQVSSSAQNDYDKSVNASPPVIRVSDFTSPEDEYTDMQVSSSAQNDCGTSLNASQQVSDATSPEVQHTDMQVSSSAQNDYDTSLDASQPVIQVSNVASPEDQYSDVQVSSAAQNDHGQSSHTSHFSISQLTDVSPVETHTN</sequence>
<keyword evidence="2 6" id="KW-0812">Transmembrane</keyword>
<dbReference type="AlphaFoldDB" id="A0A9N9F6T8"/>
<feature type="transmembrane region" description="Helical" evidence="6">
    <location>
        <begin position="452"/>
        <end position="471"/>
    </location>
</feature>
<keyword evidence="3 6" id="KW-1133">Transmembrane helix</keyword>
<reference evidence="8" key="1">
    <citation type="submission" date="2021-06" db="EMBL/GenBank/DDBJ databases">
        <authorList>
            <person name="Kallberg Y."/>
            <person name="Tangrot J."/>
            <person name="Rosling A."/>
        </authorList>
    </citation>
    <scope>NUCLEOTIDE SEQUENCE</scope>
    <source>
        <strain evidence="8">IA702</strain>
    </source>
</reference>
<evidence type="ECO:0000313" key="9">
    <source>
        <dbReference type="Proteomes" id="UP000789572"/>
    </source>
</evidence>
<feature type="compositionally biased region" description="Polar residues" evidence="5">
    <location>
        <begin position="1121"/>
        <end position="1158"/>
    </location>
</feature>
<dbReference type="InterPro" id="IPR050949">
    <property type="entry name" value="GPCR_Fz/Smo-like"/>
</dbReference>
<feature type="transmembrane region" description="Helical" evidence="6">
    <location>
        <begin position="690"/>
        <end position="713"/>
    </location>
</feature>
<dbReference type="PANTHER" id="PTHR31787:SF15">
    <property type="entry name" value="FRIZZLED AND SMOOTHENED-LIKE PROTEIN P-RELATED"/>
    <property type="match status" value="1"/>
</dbReference>
<evidence type="ECO:0000256" key="4">
    <source>
        <dbReference type="ARBA" id="ARBA00023136"/>
    </source>
</evidence>
<feature type="transmembrane region" description="Helical" evidence="6">
    <location>
        <begin position="502"/>
        <end position="523"/>
    </location>
</feature>
<accession>A0A9N9F6T8</accession>
<evidence type="ECO:0000256" key="5">
    <source>
        <dbReference type="SAM" id="MobiDB-lite"/>
    </source>
</evidence>
<dbReference type="GO" id="GO:0007166">
    <property type="term" value="P:cell surface receptor signaling pathway"/>
    <property type="evidence" value="ECO:0007669"/>
    <property type="project" value="InterPro"/>
</dbReference>